<dbReference type="Proteomes" id="UP001589818">
    <property type="component" value="Unassembled WGS sequence"/>
</dbReference>
<dbReference type="RefSeq" id="WP_204815469.1">
    <property type="nucleotide sequence ID" value="NZ_JANHOF010000001.1"/>
</dbReference>
<organism evidence="1 2">
    <name type="scientific">Paenibacillus mendelii</name>
    <dbReference type="NCBI Taxonomy" id="206163"/>
    <lineage>
        <taxon>Bacteria</taxon>
        <taxon>Bacillati</taxon>
        <taxon>Bacillota</taxon>
        <taxon>Bacilli</taxon>
        <taxon>Bacillales</taxon>
        <taxon>Paenibacillaceae</taxon>
        <taxon>Paenibacillus</taxon>
    </lineage>
</organism>
<evidence type="ECO:0000313" key="1">
    <source>
        <dbReference type="EMBL" id="MFC0394315.1"/>
    </source>
</evidence>
<name>A0ABV6JHL4_9BACL</name>
<dbReference type="Gene3D" id="3.40.50.2020">
    <property type="match status" value="1"/>
</dbReference>
<evidence type="ECO:0008006" key="3">
    <source>
        <dbReference type="Google" id="ProtNLM"/>
    </source>
</evidence>
<reference evidence="1 2" key="1">
    <citation type="submission" date="2024-09" db="EMBL/GenBank/DDBJ databases">
        <authorList>
            <person name="Sun Q."/>
            <person name="Mori K."/>
        </authorList>
    </citation>
    <scope>NUCLEOTIDE SEQUENCE [LARGE SCALE GENOMIC DNA]</scope>
    <source>
        <strain evidence="1 2">CCM 4839</strain>
    </source>
</reference>
<keyword evidence="2" id="KW-1185">Reference proteome</keyword>
<comment type="caution">
    <text evidence="1">The sequence shown here is derived from an EMBL/GenBank/DDBJ whole genome shotgun (WGS) entry which is preliminary data.</text>
</comment>
<evidence type="ECO:0000313" key="2">
    <source>
        <dbReference type="Proteomes" id="UP001589818"/>
    </source>
</evidence>
<sequence>MSNMDASRMLLERLIDTKGLAVRTNQHDDAFWYTSGRPGPYYINTQNIAGAHAAKHLLTQITNLLKETESRERQVIEIAAMINQTVQDDPSYLKSIDTLVDYYLSHSSTRPSIISGGERRDWFFSIPVAARLGIPHIFLFKSGDLFVTDHEGKPLDLAIKDMEVLHVSDIINQASSYVNRWIPILSKAGVSLTETLTVAVRSQVGRDSLARSHVHVVAPLSVDPSLFKQALDLELIPTYAYNEIIQFYDSPREWTRRYLSEVNLEQSEVLDPVKRERLSFFKENDIYHLKEEFPRFFQ</sequence>
<dbReference type="EMBL" id="JBHLVF010000041">
    <property type="protein sequence ID" value="MFC0394315.1"/>
    <property type="molecule type" value="Genomic_DNA"/>
</dbReference>
<dbReference type="InterPro" id="IPR029057">
    <property type="entry name" value="PRTase-like"/>
</dbReference>
<proteinExistence type="predicted"/>
<protein>
    <recommendedName>
        <fullName evidence="3">Phosphoribosyltransferase</fullName>
    </recommendedName>
</protein>
<accession>A0ABV6JHL4</accession>
<gene>
    <name evidence="1" type="ORF">ACFFJ8_23490</name>
</gene>